<dbReference type="GO" id="GO:0016757">
    <property type="term" value="F:glycosyltransferase activity"/>
    <property type="evidence" value="ECO:0007669"/>
    <property type="project" value="UniProtKB-KW"/>
</dbReference>
<evidence type="ECO:0000313" key="3">
    <source>
        <dbReference type="EMBL" id="WVX79047.1"/>
    </source>
</evidence>
<sequence>MKVAIFTDTFYPEINGVARTLKKFTDHLSEQHIDFKVFAPKTSSSEYVTENIHRFGSLSFFLYPECRIALPNVMKIKTELECFSPDIIHVATPFNLGLCGIYFAKKFDIPLVGSYHTDFDQYLAYYELHLLSKWVWSYMAWFHNQLETTFVPSIETRQQLKERNFKNLKIWPRGVDCQLFHPFYDKSSVRKKYGLSKKYLLSFVSRLAPEKDVNTLLHIAKTIPQEINKDIEWLWVGDGPIREVLEKEAPENVTFTGYLKGKDLAEIYSASDLFVFPSPTETFGNVVLEALASGTPVIGADSGGVKNVITSGKTGFLCAPGEADEYNQAIVHLLSHDSLRWQMGMEGRNYALTQRWENIFNQLLSDYHHVIRKVNREIYA</sequence>
<keyword evidence="4" id="KW-1185">Reference proteome</keyword>
<proteinExistence type="predicted"/>
<evidence type="ECO:0000259" key="2">
    <source>
        <dbReference type="Pfam" id="PF13439"/>
    </source>
</evidence>
<dbReference type="Proteomes" id="UP001357223">
    <property type="component" value="Chromosome"/>
</dbReference>
<keyword evidence="3" id="KW-0808">Transferase</keyword>
<accession>A0ABZ2C7I0</accession>
<gene>
    <name evidence="3" type="ORF">R4Z09_17225</name>
</gene>
<evidence type="ECO:0000313" key="4">
    <source>
        <dbReference type="Proteomes" id="UP001357223"/>
    </source>
</evidence>
<evidence type="ECO:0000259" key="1">
    <source>
        <dbReference type="Pfam" id="PF00534"/>
    </source>
</evidence>
<dbReference type="InterPro" id="IPR050194">
    <property type="entry name" value="Glycosyltransferase_grp1"/>
</dbReference>
<keyword evidence="3" id="KW-0328">Glycosyltransferase</keyword>
<dbReference type="PANTHER" id="PTHR45947:SF3">
    <property type="entry name" value="SULFOQUINOVOSYL TRANSFERASE SQD2"/>
    <property type="match status" value="1"/>
</dbReference>
<organism evidence="3 4">
    <name type="scientific">Niallia oryzisoli</name>
    <dbReference type="NCBI Taxonomy" id="1737571"/>
    <lineage>
        <taxon>Bacteria</taxon>
        <taxon>Bacillati</taxon>
        <taxon>Bacillota</taxon>
        <taxon>Bacilli</taxon>
        <taxon>Bacillales</taxon>
        <taxon>Bacillaceae</taxon>
        <taxon>Niallia</taxon>
    </lineage>
</organism>
<dbReference type="PANTHER" id="PTHR45947">
    <property type="entry name" value="SULFOQUINOVOSYL TRANSFERASE SQD2"/>
    <property type="match status" value="1"/>
</dbReference>
<dbReference type="SUPFAM" id="SSF53756">
    <property type="entry name" value="UDP-Glycosyltransferase/glycogen phosphorylase"/>
    <property type="match status" value="1"/>
</dbReference>
<dbReference type="Pfam" id="PF00534">
    <property type="entry name" value="Glycos_transf_1"/>
    <property type="match status" value="1"/>
</dbReference>
<dbReference type="RefSeq" id="WP_338447981.1">
    <property type="nucleotide sequence ID" value="NZ_CP137640.1"/>
</dbReference>
<dbReference type="Pfam" id="PF13439">
    <property type="entry name" value="Glyco_transf_4"/>
    <property type="match status" value="1"/>
</dbReference>
<dbReference type="Gene3D" id="3.40.50.2000">
    <property type="entry name" value="Glycogen Phosphorylase B"/>
    <property type="match status" value="2"/>
</dbReference>
<dbReference type="InterPro" id="IPR028098">
    <property type="entry name" value="Glyco_trans_4-like_N"/>
</dbReference>
<dbReference type="CDD" id="cd03814">
    <property type="entry name" value="GT4-like"/>
    <property type="match status" value="1"/>
</dbReference>
<feature type="domain" description="Glycosyl transferase family 1" evidence="1">
    <location>
        <begin position="188"/>
        <end position="349"/>
    </location>
</feature>
<name>A0ABZ2C7I0_9BACI</name>
<reference evidence="3 4" key="1">
    <citation type="submission" date="2023-10" db="EMBL/GenBank/DDBJ databases">
        <title>Niallia locisalis sp.nov. isolated from a salt pond sample.</title>
        <authorList>
            <person name="Li X.-J."/>
            <person name="Dong L."/>
        </authorList>
    </citation>
    <scope>NUCLEOTIDE SEQUENCE [LARGE SCALE GENOMIC DNA]</scope>
    <source>
        <strain evidence="3 4">DSM 29761</strain>
    </source>
</reference>
<dbReference type="EMBL" id="CP137640">
    <property type="protein sequence ID" value="WVX79047.1"/>
    <property type="molecule type" value="Genomic_DNA"/>
</dbReference>
<protein>
    <submittedName>
        <fullName evidence="3">Glycosyltransferase family 1 protein</fullName>
        <ecNumber evidence="3">2.4.-.-</ecNumber>
    </submittedName>
</protein>
<feature type="domain" description="Glycosyltransferase subfamily 4-like N-terminal" evidence="2">
    <location>
        <begin position="14"/>
        <end position="178"/>
    </location>
</feature>
<dbReference type="InterPro" id="IPR001296">
    <property type="entry name" value="Glyco_trans_1"/>
</dbReference>
<dbReference type="EC" id="2.4.-.-" evidence="3"/>